<dbReference type="Proteomes" id="UP001611383">
    <property type="component" value="Chromosome"/>
</dbReference>
<protein>
    <recommendedName>
        <fullName evidence="3">STAS domain-containing protein</fullName>
    </recommendedName>
</protein>
<evidence type="ECO:0008006" key="3">
    <source>
        <dbReference type="Google" id="ProtNLM"/>
    </source>
</evidence>
<evidence type="ECO:0000313" key="2">
    <source>
        <dbReference type="Proteomes" id="UP001611383"/>
    </source>
</evidence>
<dbReference type="RefSeq" id="WP_395811521.1">
    <property type="nucleotide sequence ID" value="NZ_CP043494.1"/>
</dbReference>
<dbReference type="EMBL" id="CP043494">
    <property type="protein sequence ID" value="WNG51353.1"/>
    <property type="molecule type" value="Genomic_DNA"/>
</dbReference>
<accession>A0ABY9X7I2</accession>
<sequence>MIIRSLANGTRTWTSTNGELRLWSPALHVLVLRFRGPLFDAAFSRIVVTAVDELISRNAQKVDIFHDWEAMALYTTEARTELTDLGLRVAPRLSSLSVLIGSSLVEMGVTMAGIKLGGIRMFTARAEFEQAVRQAVVSRGSTYTPLPPGE</sequence>
<reference evidence="1 2" key="1">
    <citation type="submission" date="2019-08" db="EMBL/GenBank/DDBJ databases">
        <title>Archangium and Cystobacter genomes.</title>
        <authorList>
            <person name="Chen I.-C.K."/>
            <person name="Wielgoss S."/>
        </authorList>
    </citation>
    <scope>NUCLEOTIDE SEQUENCE [LARGE SCALE GENOMIC DNA]</scope>
    <source>
        <strain evidence="1 2">Cbm 6</strain>
    </source>
</reference>
<evidence type="ECO:0000313" key="1">
    <source>
        <dbReference type="EMBL" id="WNG51353.1"/>
    </source>
</evidence>
<organism evidence="1 2">
    <name type="scientific">Archangium minus</name>
    <dbReference type="NCBI Taxonomy" id="83450"/>
    <lineage>
        <taxon>Bacteria</taxon>
        <taxon>Pseudomonadati</taxon>
        <taxon>Myxococcota</taxon>
        <taxon>Myxococcia</taxon>
        <taxon>Myxococcales</taxon>
        <taxon>Cystobacterineae</taxon>
        <taxon>Archangiaceae</taxon>
        <taxon>Archangium</taxon>
    </lineage>
</organism>
<name>A0ABY9X7I2_9BACT</name>
<keyword evidence="2" id="KW-1185">Reference proteome</keyword>
<gene>
    <name evidence="1" type="ORF">F0U60_49890</name>
</gene>
<proteinExistence type="predicted"/>